<evidence type="ECO:0000256" key="2">
    <source>
        <dbReference type="ARBA" id="ARBA00012581"/>
    </source>
</evidence>
<dbReference type="PANTHER" id="PTHR13593">
    <property type="match status" value="1"/>
</dbReference>
<dbReference type="PANTHER" id="PTHR13593:SF113">
    <property type="entry name" value="SI:DKEY-266F7.9"/>
    <property type="match status" value="1"/>
</dbReference>
<protein>
    <recommendedName>
        <fullName evidence="3">1-phosphatidylinositol phosphodiesterase</fullName>
        <ecNumber evidence="2">4.6.1.13</ecNumber>
    </recommendedName>
    <alternativeName>
        <fullName evidence="4">Phosphatidylinositol diacylglycerol-lyase</fullName>
    </alternativeName>
    <alternativeName>
        <fullName evidence="5">Phosphatidylinositol-specific phospholipase C</fullName>
    </alternativeName>
</protein>
<dbReference type="InterPro" id="IPR051057">
    <property type="entry name" value="PI-PLC_domain"/>
</dbReference>
<feature type="compositionally biased region" description="Low complexity" evidence="6">
    <location>
        <begin position="14"/>
        <end position="29"/>
    </location>
</feature>
<feature type="compositionally biased region" description="Gly residues" evidence="6">
    <location>
        <begin position="1"/>
        <end position="13"/>
    </location>
</feature>
<evidence type="ECO:0000256" key="1">
    <source>
        <dbReference type="ARBA" id="ARBA00001316"/>
    </source>
</evidence>
<dbReference type="PROSITE" id="PS50007">
    <property type="entry name" value="PIPLC_X_DOMAIN"/>
    <property type="match status" value="1"/>
</dbReference>
<dbReference type="InterPro" id="IPR000909">
    <property type="entry name" value="PLipase_C_PInositol-sp_X_dom"/>
</dbReference>
<dbReference type="EMBL" id="JASITI010000042">
    <property type="protein sequence ID" value="MDK9499327.1"/>
    <property type="molecule type" value="Genomic_DNA"/>
</dbReference>
<name>A0ABT7H0B9_9ACTN</name>
<evidence type="ECO:0000256" key="3">
    <source>
        <dbReference type="ARBA" id="ARBA00019758"/>
    </source>
</evidence>
<feature type="domain" description="Phosphatidylinositol-specific phospholipase C X" evidence="7">
    <location>
        <begin position="85"/>
        <end position="224"/>
    </location>
</feature>
<dbReference type="Gene3D" id="3.20.20.190">
    <property type="entry name" value="Phosphatidylinositol (PI) phosphodiesterase"/>
    <property type="match status" value="1"/>
</dbReference>
<dbReference type="RefSeq" id="WP_285345264.1">
    <property type="nucleotide sequence ID" value="NZ_JASITI010000042.1"/>
</dbReference>
<accession>A0ABT7H0B9</accession>
<evidence type="ECO:0000256" key="4">
    <source>
        <dbReference type="ARBA" id="ARBA00030474"/>
    </source>
</evidence>
<dbReference type="SMART" id="SM00148">
    <property type="entry name" value="PLCXc"/>
    <property type="match status" value="1"/>
</dbReference>
<comment type="catalytic activity">
    <reaction evidence="1">
        <text>a 1,2-diacyl-sn-glycero-3-phospho-(1D-myo-inositol) = 1D-myo-inositol 1,2-cyclic phosphate + a 1,2-diacyl-sn-glycerol</text>
        <dbReference type="Rhea" id="RHEA:17093"/>
        <dbReference type="ChEBI" id="CHEBI:17815"/>
        <dbReference type="ChEBI" id="CHEBI:57880"/>
        <dbReference type="ChEBI" id="CHEBI:58484"/>
        <dbReference type="EC" id="4.6.1.13"/>
    </reaction>
</comment>
<evidence type="ECO:0000256" key="5">
    <source>
        <dbReference type="ARBA" id="ARBA00030782"/>
    </source>
</evidence>
<sequence>MGRGTGEGTGTGTDTGTRTGAAARAAAGTRTAPDRRAFLAGAAAVGTGALLGLGAAAPAWGAPAHAASAPARALGTQDWMAGLADSTALQRMTIPGTHDSGATKGGLYVACQNTSIAQQLDSGIRFLDVRCRVTGGSFAIHHGSFFQDLMFGDVLVACRDFLAAHPSETVLMRVKQEYSTDSDAAFRAVFDDYLDRRGWRPLFRIADTLPALGQARGRVVLLADNAGLPGLRYGDGGVFDIQDDYNTEPFAKRVRIEDHFRKAVREPGRLFVNYVSTAAYMPPRWNSDRLNPQVHGFVDGSELAGRTGLGIVPMDFPNTRSGLVASLLRHN</sequence>
<dbReference type="SUPFAM" id="SSF51695">
    <property type="entry name" value="PLC-like phosphodiesterases"/>
    <property type="match status" value="1"/>
</dbReference>
<proteinExistence type="predicted"/>
<keyword evidence="9" id="KW-1185">Reference proteome</keyword>
<dbReference type="InterPro" id="IPR006311">
    <property type="entry name" value="TAT_signal"/>
</dbReference>
<organism evidence="8 9">
    <name type="scientific">Streptomyces katrae</name>
    <dbReference type="NCBI Taxonomy" id="68223"/>
    <lineage>
        <taxon>Bacteria</taxon>
        <taxon>Bacillati</taxon>
        <taxon>Actinomycetota</taxon>
        <taxon>Actinomycetes</taxon>
        <taxon>Kitasatosporales</taxon>
        <taxon>Streptomycetaceae</taxon>
        <taxon>Streptomyces</taxon>
    </lineage>
</organism>
<dbReference type="InterPro" id="IPR017946">
    <property type="entry name" value="PLC-like_Pdiesterase_TIM-brl"/>
</dbReference>
<dbReference type="CDD" id="cd08586">
    <property type="entry name" value="PI-PLCc_BcPLC_like"/>
    <property type="match status" value="1"/>
</dbReference>
<gene>
    <name evidence="8" type="ORF">QEZ40_004747</name>
</gene>
<feature type="region of interest" description="Disordered" evidence="6">
    <location>
        <begin position="1"/>
        <end position="29"/>
    </location>
</feature>
<evidence type="ECO:0000259" key="7">
    <source>
        <dbReference type="SMART" id="SM00148"/>
    </source>
</evidence>
<dbReference type="Pfam" id="PF00388">
    <property type="entry name" value="PI-PLC-X"/>
    <property type="match status" value="1"/>
</dbReference>
<dbReference type="EC" id="4.6.1.13" evidence="2"/>
<comment type="caution">
    <text evidence="8">The sequence shown here is derived from an EMBL/GenBank/DDBJ whole genome shotgun (WGS) entry which is preliminary data.</text>
</comment>
<dbReference type="Proteomes" id="UP001223390">
    <property type="component" value="Unassembled WGS sequence"/>
</dbReference>
<dbReference type="PROSITE" id="PS51318">
    <property type="entry name" value="TAT"/>
    <property type="match status" value="1"/>
</dbReference>
<evidence type="ECO:0000313" key="9">
    <source>
        <dbReference type="Proteomes" id="UP001223390"/>
    </source>
</evidence>
<reference evidence="8 9" key="1">
    <citation type="submission" date="2023-05" db="EMBL/GenBank/DDBJ databases">
        <title>Sequencing and Assembly of Streptomyces sp. NP73.</title>
        <authorList>
            <person name="Konwar A.N."/>
            <person name="Saikia K."/>
            <person name="Thakur D."/>
        </authorList>
    </citation>
    <scope>NUCLEOTIDE SEQUENCE [LARGE SCALE GENOMIC DNA]</scope>
    <source>
        <strain evidence="8 9">NP73</strain>
    </source>
</reference>
<evidence type="ECO:0000313" key="8">
    <source>
        <dbReference type="EMBL" id="MDK9499327.1"/>
    </source>
</evidence>
<evidence type="ECO:0000256" key="6">
    <source>
        <dbReference type="SAM" id="MobiDB-lite"/>
    </source>
</evidence>